<comment type="caution">
    <text evidence="2">The sequence shown here is derived from an EMBL/GenBank/DDBJ whole genome shotgun (WGS) entry which is preliminary data.</text>
</comment>
<protein>
    <recommendedName>
        <fullName evidence="1">DUF7788 domain-containing protein</fullName>
    </recommendedName>
</protein>
<dbReference type="InterPro" id="IPR056690">
    <property type="entry name" value="DUF7788"/>
</dbReference>
<proteinExistence type="predicted"/>
<name>A0A6A3AY17_HIBSY</name>
<dbReference type="PIRSF" id="PIRSF015417">
    <property type="entry name" value="T31B5_30_vWA"/>
    <property type="match status" value="1"/>
</dbReference>
<dbReference type="EMBL" id="VEPZ02000937">
    <property type="protein sequence ID" value="KAE8708763.1"/>
    <property type="molecule type" value="Genomic_DNA"/>
</dbReference>
<sequence length="246" mass="27603">MRTHPSNTEVLVPLHEALQLPEVKTGNAKISAGALLPHEIIGSLKDKDGEQCGRDTNGGFGGTWIVELSEEPWKGKVNTFSENPELHLIEGDTLKAKTEFVRNMEWGGNTDFQKVFDQILAVVVEGKLSEEQLIKRVFVFSDMEFDDANGNHSKYLDNMDNQGNGEDEMTWEERQKEWGRTSITYGRLIMKSYNRMVANQDGVALVSGFSKNLPTLFLEEGGIVNPQHVMELAIGGEEYKELAVHY</sequence>
<evidence type="ECO:0000313" key="3">
    <source>
        <dbReference type="Proteomes" id="UP000436088"/>
    </source>
</evidence>
<evidence type="ECO:0000259" key="1">
    <source>
        <dbReference type="Pfam" id="PF25043"/>
    </source>
</evidence>
<dbReference type="Pfam" id="PF25043">
    <property type="entry name" value="DUF7788"/>
    <property type="match status" value="1"/>
</dbReference>
<gene>
    <name evidence="2" type="ORF">F3Y22_tig00110332pilonHSYRG00144</name>
</gene>
<dbReference type="PANTHER" id="PTHR31373">
    <property type="entry name" value="OS06G0652100 PROTEIN"/>
    <property type="match status" value="1"/>
</dbReference>
<accession>A0A6A3AY17</accession>
<dbReference type="AlphaFoldDB" id="A0A6A3AY17"/>
<feature type="domain" description="DUF7788" evidence="1">
    <location>
        <begin position="65"/>
        <end position="228"/>
    </location>
</feature>
<reference evidence="2" key="1">
    <citation type="submission" date="2019-09" db="EMBL/GenBank/DDBJ databases">
        <title>Draft genome information of white flower Hibiscus syriacus.</title>
        <authorList>
            <person name="Kim Y.-M."/>
        </authorList>
    </citation>
    <scope>NUCLEOTIDE SEQUENCE [LARGE SCALE GENOMIC DNA]</scope>
    <source>
        <strain evidence="2">YM2019G1</strain>
    </source>
</reference>
<dbReference type="Proteomes" id="UP000436088">
    <property type="component" value="Unassembled WGS sequence"/>
</dbReference>
<dbReference type="PANTHER" id="PTHR31373:SF27">
    <property type="entry name" value="TROVE DOMAIN-CONTAINING PROTEIN"/>
    <property type="match status" value="1"/>
</dbReference>
<dbReference type="InterPro" id="IPR011205">
    <property type="entry name" value="UCP015417_vWA"/>
</dbReference>
<keyword evidence="3" id="KW-1185">Reference proteome</keyword>
<evidence type="ECO:0000313" key="2">
    <source>
        <dbReference type="EMBL" id="KAE8708763.1"/>
    </source>
</evidence>
<organism evidence="2 3">
    <name type="scientific">Hibiscus syriacus</name>
    <name type="common">Rose of Sharon</name>
    <dbReference type="NCBI Taxonomy" id="106335"/>
    <lineage>
        <taxon>Eukaryota</taxon>
        <taxon>Viridiplantae</taxon>
        <taxon>Streptophyta</taxon>
        <taxon>Embryophyta</taxon>
        <taxon>Tracheophyta</taxon>
        <taxon>Spermatophyta</taxon>
        <taxon>Magnoliopsida</taxon>
        <taxon>eudicotyledons</taxon>
        <taxon>Gunneridae</taxon>
        <taxon>Pentapetalae</taxon>
        <taxon>rosids</taxon>
        <taxon>malvids</taxon>
        <taxon>Malvales</taxon>
        <taxon>Malvaceae</taxon>
        <taxon>Malvoideae</taxon>
        <taxon>Hibiscus</taxon>
    </lineage>
</organism>